<dbReference type="AlphaFoldDB" id="A0A8X6XE33"/>
<evidence type="ECO:0000313" key="3">
    <source>
        <dbReference type="Proteomes" id="UP000886998"/>
    </source>
</evidence>
<feature type="region of interest" description="Disordered" evidence="1">
    <location>
        <begin position="259"/>
        <end position="353"/>
    </location>
</feature>
<keyword evidence="3" id="KW-1185">Reference proteome</keyword>
<reference evidence="2" key="1">
    <citation type="submission" date="2020-08" db="EMBL/GenBank/DDBJ databases">
        <title>Multicomponent nature underlies the extraordinary mechanical properties of spider dragline silk.</title>
        <authorList>
            <person name="Kono N."/>
            <person name="Nakamura H."/>
            <person name="Mori M."/>
            <person name="Yoshida Y."/>
            <person name="Ohtoshi R."/>
            <person name="Malay A.D."/>
            <person name="Moran D.A.P."/>
            <person name="Tomita M."/>
            <person name="Numata K."/>
            <person name="Arakawa K."/>
        </authorList>
    </citation>
    <scope>NUCLEOTIDE SEQUENCE</scope>
</reference>
<feature type="region of interest" description="Disordered" evidence="1">
    <location>
        <begin position="72"/>
        <end position="98"/>
    </location>
</feature>
<gene>
    <name evidence="2" type="ORF">TNIN_76131</name>
</gene>
<comment type="caution">
    <text evidence="2">The sequence shown here is derived from an EMBL/GenBank/DDBJ whole genome shotgun (WGS) entry which is preliminary data.</text>
</comment>
<feature type="compositionally biased region" description="Polar residues" evidence="1">
    <location>
        <begin position="11"/>
        <end position="36"/>
    </location>
</feature>
<proteinExistence type="predicted"/>
<dbReference type="Proteomes" id="UP000886998">
    <property type="component" value="Unassembled WGS sequence"/>
</dbReference>
<sequence>MLALKAKHSESCPNLSFRENGTQSRLEPSTMRGQENSLRNARSHIGVSAMINKQELKREDPIHQSKRLEFKTRRGTDGYKREIADNLPHPKGPKSSNTSYEVVNPFLEKPTTALRPKLKTHKHAGQHSLELSDSSTRRLNLHYLEHDSPTKAGVVLGASGSNILNNKTLYPQRKHPYLSQYNVWGNQSCSEDYCGGRCKKSNLTLDIKNEPQQWMPKNQSNSDIRKEDWMRASPFPRPERFDQYKEQLQYRLKSRVQYSSFQPHIHGENSRYKGSNQHIRSRNPSSKPLASTSYASDQTQPSLVDIYADNKRINKRHTTRSNTRENSRHKCSNQDIRSRNPSKGLPLASTSYASDQIQPSLAEIDADYKLINERYTTHSNTQQQTTETRNWRTRMERLLQVIRERLRKAFSRQDRLNNS</sequence>
<name>A0A8X6XE33_9ARAC</name>
<dbReference type="EMBL" id="BMAV01008167">
    <property type="protein sequence ID" value="GFY51534.1"/>
    <property type="molecule type" value="Genomic_DNA"/>
</dbReference>
<accession>A0A8X6XE33</accession>
<feature type="compositionally biased region" description="Basic and acidic residues" evidence="1">
    <location>
        <begin position="72"/>
        <end position="84"/>
    </location>
</feature>
<protein>
    <submittedName>
        <fullName evidence="2">Uncharacterized protein</fullName>
    </submittedName>
</protein>
<organism evidence="2 3">
    <name type="scientific">Trichonephila inaurata madagascariensis</name>
    <dbReference type="NCBI Taxonomy" id="2747483"/>
    <lineage>
        <taxon>Eukaryota</taxon>
        <taxon>Metazoa</taxon>
        <taxon>Ecdysozoa</taxon>
        <taxon>Arthropoda</taxon>
        <taxon>Chelicerata</taxon>
        <taxon>Arachnida</taxon>
        <taxon>Araneae</taxon>
        <taxon>Araneomorphae</taxon>
        <taxon>Entelegynae</taxon>
        <taxon>Araneoidea</taxon>
        <taxon>Nephilidae</taxon>
        <taxon>Trichonephila</taxon>
        <taxon>Trichonephila inaurata</taxon>
    </lineage>
</organism>
<feature type="region of interest" description="Disordered" evidence="1">
    <location>
        <begin position="1"/>
        <end position="36"/>
    </location>
</feature>
<feature type="compositionally biased region" description="Polar residues" evidence="1">
    <location>
        <begin position="272"/>
        <end position="302"/>
    </location>
</feature>
<evidence type="ECO:0000313" key="2">
    <source>
        <dbReference type="EMBL" id="GFY51534.1"/>
    </source>
</evidence>
<evidence type="ECO:0000256" key="1">
    <source>
        <dbReference type="SAM" id="MobiDB-lite"/>
    </source>
</evidence>